<dbReference type="InterPro" id="IPR027417">
    <property type="entry name" value="P-loop_NTPase"/>
</dbReference>
<dbReference type="Gene3D" id="3.40.50.300">
    <property type="entry name" value="P-loop containing nucleotide triphosphate hydrolases"/>
    <property type="match status" value="1"/>
</dbReference>
<reference evidence="3 4" key="1">
    <citation type="journal article" name="Sci. Rep.">
        <title>Telomere-to-telomere assembled and centromere annotated genomes of the two main subspecies of the button mushroom Agaricus bisporus reveal especially polymorphic chromosome ends.</title>
        <authorList>
            <person name="Sonnenberg A.S.M."/>
            <person name="Sedaghat-Telgerd N."/>
            <person name="Lavrijssen B."/>
            <person name="Ohm R.A."/>
            <person name="Hendrickx P.M."/>
            <person name="Scholtmeijer K."/>
            <person name="Baars J.J.P."/>
            <person name="van Peer A."/>
        </authorList>
    </citation>
    <scope>NUCLEOTIDE SEQUENCE [LARGE SCALE GENOMIC DNA]</scope>
    <source>
        <strain evidence="3 4">H119_p4</strain>
    </source>
</reference>
<dbReference type="InterPro" id="IPR007111">
    <property type="entry name" value="NACHT_NTPase"/>
</dbReference>
<dbReference type="PROSITE" id="PS50837">
    <property type="entry name" value="NACHT"/>
    <property type="match status" value="1"/>
</dbReference>
<dbReference type="AlphaFoldDB" id="A0A8H7KG65"/>
<dbReference type="InterPro" id="IPR056884">
    <property type="entry name" value="NPHP3-like_N"/>
</dbReference>
<dbReference type="SUPFAM" id="SSF52540">
    <property type="entry name" value="P-loop containing nucleoside triphosphate hydrolases"/>
    <property type="match status" value="1"/>
</dbReference>
<evidence type="ECO:0000313" key="3">
    <source>
        <dbReference type="EMBL" id="KAF7771810.1"/>
    </source>
</evidence>
<gene>
    <name evidence="3" type="ORF">Agabi119p4_6121</name>
</gene>
<proteinExistence type="predicted"/>
<feature type="domain" description="NACHT" evidence="2">
    <location>
        <begin position="92"/>
        <end position="203"/>
    </location>
</feature>
<dbReference type="EMBL" id="JABXXO010000008">
    <property type="protein sequence ID" value="KAF7771810.1"/>
    <property type="molecule type" value="Genomic_DNA"/>
</dbReference>
<evidence type="ECO:0000313" key="4">
    <source>
        <dbReference type="Proteomes" id="UP000629468"/>
    </source>
</evidence>
<evidence type="ECO:0000259" key="2">
    <source>
        <dbReference type="PROSITE" id="PS50837"/>
    </source>
</evidence>
<keyword evidence="1" id="KW-0677">Repeat</keyword>
<dbReference type="PANTHER" id="PTHR10039">
    <property type="entry name" value="AMELOGENIN"/>
    <property type="match status" value="1"/>
</dbReference>
<organism evidence="3 4">
    <name type="scientific">Agaricus bisporus var. burnettii</name>
    <dbReference type="NCBI Taxonomy" id="192524"/>
    <lineage>
        <taxon>Eukaryota</taxon>
        <taxon>Fungi</taxon>
        <taxon>Dikarya</taxon>
        <taxon>Basidiomycota</taxon>
        <taxon>Agaricomycotina</taxon>
        <taxon>Agaricomycetes</taxon>
        <taxon>Agaricomycetidae</taxon>
        <taxon>Agaricales</taxon>
        <taxon>Agaricineae</taxon>
        <taxon>Agaricaceae</taxon>
        <taxon>Agaricus</taxon>
    </lineage>
</organism>
<sequence length="608" mass="69056">MIPSGYAAPAGGGFFSRAQHTVITDTTMIDNSKAFHFYGGQNIHEILYKHSIEGTEMNSSARYPPPRCHPGTRESVTKAIFEWMRNLSRKWNVLWVFGLAGVGKTAVAQTVAETAKGEQMLGAAFFISRPRGQNDPGAFFISIAYQLSSRDEKYRRHVEEQVAADPGLLKKDMETQFQKLIVEPLSHSNNEQKLLIIIDGLDECQGTDAQRSIINLITSSAQHLPIIWMICSRPEYQIKSAFNADHVNKLCWRKEITVDDSETRRDIETFLWARFKGIAEKYGIRDWPAAEDLEKLINAASGYFVYAETVSRYVEDPCVDDPETQLEGVIQFIDSPAQSSTLNPFHYLDQLYMEILKDVQPQQRAHALQLIGISALYPSLPALQLANLLGLRRNRFEAALRRLYSVVEVTSDKPCQNPLRIIHASFIDFLTDPKRSGQFALNLDQLHADFAKACFGVISQTALRYAKNLVWKPEPNETPAFTVADHILTYCAKSAWEACYKHGDALDADLLKIVVQYRYSFLCFLRDKIPGETFHKWSEWLVRQIRLHNLENIVQPAEWDDDCLRDTFGSRIPDGVENNDVYAFTLGAPSKRVMVIIIDSSHVYFCEI</sequence>
<evidence type="ECO:0000256" key="1">
    <source>
        <dbReference type="ARBA" id="ARBA00022737"/>
    </source>
</evidence>
<accession>A0A8H7KG65</accession>
<dbReference type="Proteomes" id="UP000629468">
    <property type="component" value="Unassembled WGS sequence"/>
</dbReference>
<protein>
    <recommendedName>
        <fullName evidence="2">NACHT domain-containing protein</fullName>
    </recommendedName>
</protein>
<comment type="caution">
    <text evidence="3">The sequence shown here is derived from an EMBL/GenBank/DDBJ whole genome shotgun (WGS) entry which is preliminary data.</text>
</comment>
<dbReference type="Pfam" id="PF24883">
    <property type="entry name" value="NPHP3_N"/>
    <property type="match status" value="1"/>
</dbReference>
<dbReference type="PANTHER" id="PTHR10039:SF14">
    <property type="entry name" value="NACHT DOMAIN-CONTAINING PROTEIN"/>
    <property type="match status" value="1"/>
</dbReference>
<name>A0A8H7KG65_AGABI</name>